<accession>A0A1D3US90</accession>
<evidence type="ECO:0000313" key="12">
    <source>
        <dbReference type="Proteomes" id="UP000182057"/>
    </source>
</evidence>
<organism evidence="11 12">
    <name type="scientific">Tannerella forsythia</name>
    <name type="common">Bacteroides forsythus</name>
    <dbReference type="NCBI Taxonomy" id="28112"/>
    <lineage>
        <taxon>Bacteria</taxon>
        <taxon>Pseudomonadati</taxon>
        <taxon>Bacteroidota</taxon>
        <taxon>Bacteroidia</taxon>
        <taxon>Bacteroidales</taxon>
        <taxon>Tannerellaceae</taxon>
        <taxon>Tannerella</taxon>
    </lineage>
</organism>
<feature type="transmembrane region" description="Helical" evidence="8">
    <location>
        <begin position="179"/>
        <end position="202"/>
    </location>
</feature>
<sequence>MLKYLIEKECKQFFRNPFLPKLILVMPLTVILIMPWAANQEIKDIRLAVVDNDRSSVSQRLIAKATASGYFRLTDVLPTYSAAMDGIESGETDMILEIPSGFEKKIISEGHSDAMISANAVNGTKGSLGTFYLTNILNDYSAELRESYGMYTYISLLPVETFDIVARYRFNPRLDYKVFMVPALMVMLLTMLTGFLPALNIVGEKETGTIEQLNVSPVGRMAFVAAKLIPYWMIGFFVLSLCMVLAVWVYGIFPAGNLLTIYIFATIYIAVVSGIGLVISNYSETMQQAMFVMYFFMMVLILMSGLFTPIASMPSWAQMIAAFNPLKYFVEVMRSIYLKGSSFTELTNPFLILCGFAAVFNFWAIRSYKKNN</sequence>
<keyword evidence="3" id="KW-0813">Transport</keyword>
<dbReference type="PANTHER" id="PTHR30294:SF29">
    <property type="entry name" value="MULTIDRUG ABC TRANSPORTER PERMEASE YBHS-RELATED"/>
    <property type="match status" value="1"/>
</dbReference>
<dbReference type="GO" id="GO:0140359">
    <property type="term" value="F:ABC-type transporter activity"/>
    <property type="evidence" value="ECO:0007669"/>
    <property type="project" value="InterPro"/>
</dbReference>
<evidence type="ECO:0000256" key="5">
    <source>
        <dbReference type="ARBA" id="ARBA00022692"/>
    </source>
</evidence>
<keyword evidence="5 8" id="KW-0812">Transmembrane</keyword>
<evidence type="ECO:0000313" key="13">
    <source>
        <dbReference type="Proteomes" id="UP000219259"/>
    </source>
</evidence>
<evidence type="ECO:0000256" key="6">
    <source>
        <dbReference type="ARBA" id="ARBA00022989"/>
    </source>
</evidence>
<evidence type="ECO:0000256" key="4">
    <source>
        <dbReference type="ARBA" id="ARBA00022475"/>
    </source>
</evidence>
<evidence type="ECO:0000256" key="7">
    <source>
        <dbReference type="ARBA" id="ARBA00023136"/>
    </source>
</evidence>
<dbReference type="Proteomes" id="UP000219259">
    <property type="component" value="Unassembled WGS sequence"/>
</dbReference>
<comment type="similarity">
    <text evidence="2">Belongs to the ABC-2 integral membrane protein family.</text>
</comment>
<protein>
    <submittedName>
        <fullName evidence="10">ABC transporter permease</fullName>
    </submittedName>
    <submittedName>
        <fullName evidence="11">Inner membrane transport permease YbhR</fullName>
    </submittedName>
</protein>
<dbReference type="Gene3D" id="3.40.1710.10">
    <property type="entry name" value="abc type-2 transporter like domain"/>
    <property type="match status" value="1"/>
</dbReference>
<dbReference type="Proteomes" id="UP000182057">
    <property type="component" value="Unassembled WGS sequence"/>
</dbReference>
<dbReference type="InterPro" id="IPR051449">
    <property type="entry name" value="ABC-2_transporter_component"/>
</dbReference>
<dbReference type="RefSeq" id="WP_046826205.1">
    <property type="nucleotide sequence ID" value="NZ_CALHNL010000035.1"/>
</dbReference>
<dbReference type="GO" id="GO:0005886">
    <property type="term" value="C:plasma membrane"/>
    <property type="evidence" value="ECO:0007669"/>
    <property type="project" value="UniProtKB-SubCell"/>
</dbReference>
<feature type="transmembrane region" description="Helical" evidence="8">
    <location>
        <begin position="346"/>
        <end position="365"/>
    </location>
</feature>
<gene>
    <name evidence="11" type="primary">ybhR_3</name>
    <name evidence="10" type="ORF">CLI86_04515</name>
    <name evidence="11" type="ORF">TFUB20_01945</name>
</gene>
<dbReference type="InterPro" id="IPR013525">
    <property type="entry name" value="ABC2_TM"/>
</dbReference>
<dbReference type="PANTHER" id="PTHR30294">
    <property type="entry name" value="MEMBRANE COMPONENT OF ABC TRANSPORTER YHHJ-RELATED"/>
    <property type="match status" value="1"/>
</dbReference>
<feature type="transmembrane region" description="Helical" evidence="8">
    <location>
        <begin position="291"/>
        <end position="311"/>
    </location>
</feature>
<reference evidence="10 13" key="2">
    <citation type="submission" date="2017-09" db="EMBL/GenBank/DDBJ databases">
        <title>Phase variable restriction modification systems are present in the genome sequences of periodontal pathogens Prevotella intermedia, Tannerella forsythia and Porphyromonas gingivalis.</title>
        <authorList>
            <person name="Haigh R.D."/>
            <person name="Crawford L."/>
            <person name="Ralph J."/>
            <person name="Wanford J."/>
            <person name="Vartoukian S.R."/>
            <person name="Hijazib K."/>
            <person name="Wade W."/>
            <person name="Oggioni M.R."/>
        </authorList>
    </citation>
    <scope>NUCLEOTIDE SEQUENCE [LARGE SCALE GENOMIC DNA]</scope>
    <source>
        <strain evidence="10 13">WW11663</strain>
    </source>
</reference>
<evidence type="ECO:0000313" key="10">
    <source>
        <dbReference type="EMBL" id="PDP44310.1"/>
    </source>
</evidence>
<dbReference type="InterPro" id="IPR047817">
    <property type="entry name" value="ABC2_TM_bact-type"/>
</dbReference>
<feature type="domain" description="ABC transmembrane type-2" evidence="9">
    <location>
        <begin position="146"/>
        <end position="371"/>
    </location>
</feature>
<feature type="transmembrane region" description="Helical" evidence="8">
    <location>
        <begin position="259"/>
        <end position="279"/>
    </location>
</feature>
<dbReference type="Pfam" id="PF12698">
    <property type="entry name" value="ABC2_membrane_3"/>
    <property type="match status" value="1"/>
</dbReference>
<comment type="subcellular location">
    <subcellularLocation>
        <location evidence="1">Cell membrane</location>
        <topology evidence="1">Multi-pass membrane protein</topology>
    </subcellularLocation>
</comment>
<feature type="transmembrane region" description="Helical" evidence="8">
    <location>
        <begin position="229"/>
        <end position="253"/>
    </location>
</feature>
<dbReference type="AlphaFoldDB" id="A0A1D3US90"/>
<evidence type="ECO:0000256" key="2">
    <source>
        <dbReference type="ARBA" id="ARBA00007783"/>
    </source>
</evidence>
<dbReference type="EMBL" id="NSLJ01000008">
    <property type="protein sequence ID" value="PDP44310.1"/>
    <property type="molecule type" value="Genomic_DNA"/>
</dbReference>
<evidence type="ECO:0000259" key="9">
    <source>
        <dbReference type="PROSITE" id="PS51012"/>
    </source>
</evidence>
<evidence type="ECO:0000256" key="1">
    <source>
        <dbReference type="ARBA" id="ARBA00004651"/>
    </source>
</evidence>
<keyword evidence="7 8" id="KW-0472">Membrane</keyword>
<evidence type="ECO:0000256" key="8">
    <source>
        <dbReference type="SAM" id="Phobius"/>
    </source>
</evidence>
<name>A0A1D3US90_TANFO</name>
<evidence type="ECO:0000256" key="3">
    <source>
        <dbReference type="ARBA" id="ARBA00022448"/>
    </source>
</evidence>
<feature type="transmembrane region" description="Helical" evidence="8">
    <location>
        <begin position="21"/>
        <end position="38"/>
    </location>
</feature>
<evidence type="ECO:0000313" key="11">
    <source>
        <dbReference type="EMBL" id="SCQ23084.1"/>
    </source>
</evidence>
<proteinExistence type="inferred from homology"/>
<dbReference type="OrthoDB" id="9808686at2"/>
<reference evidence="11 12" key="1">
    <citation type="submission" date="2016-09" db="EMBL/GenBank/DDBJ databases">
        <authorList>
            <person name="Capua I."/>
            <person name="De Benedictis P."/>
            <person name="Joannis T."/>
            <person name="Lombin L.H."/>
            <person name="Cattoli G."/>
        </authorList>
    </citation>
    <scope>NUCLEOTIDE SEQUENCE [LARGE SCALE GENOMIC DNA]</scope>
    <source>
        <strain evidence="11 12">UB20</strain>
    </source>
</reference>
<dbReference type="PROSITE" id="PS51012">
    <property type="entry name" value="ABC_TM2"/>
    <property type="match status" value="1"/>
</dbReference>
<dbReference type="EMBL" id="FMMM01000067">
    <property type="protein sequence ID" value="SCQ23084.1"/>
    <property type="molecule type" value="Genomic_DNA"/>
</dbReference>
<keyword evidence="6 8" id="KW-1133">Transmembrane helix</keyword>
<keyword evidence="4" id="KW-1003">Cell membrane</keyword>